<dbReference type="AlphaFoldDB" id="A0A433V9I0"/>
<name>A0A433V9I0_9CYAN</name>
<keyword evidence="2" id="KW-0732">Signal</keyword>
<feature type="chain" id="PRO_5030092511" evidence="2">
    <location>
        <begin position="27"/>
        <end position="95"/>
    </location>
</feature>
<comment type="caution">
    <text evidence="3">The sequence shown here is derived from an EMBL/GenBank/DDBJ whole genome shotgun (WGS) entry which is preliminary data.</text>
</comment>
<feature type="signal peptide" evidence="2">
    <location>
        <begin position="1"/>
        <end position="26"/>
    </location>
</feature>
<protein>
    <submittedName>
        <fullName evidence="3">Uncharacterized protein</fullName>
    </submittedName>
</protein>
<evidence type="ECO:0000256" key="2">
    <source>
        <dbReference type="SAM" id="SignalP"/>
    </source>
</evidence>
<evidence type="ECO:0000313" key="3">
    <source>
        <dbReference type="EMBL" id="RUT02776.1"/>
    </source>
</evidence>
<feature type="region of interest" description="Disordered" evidence="1">
    <location>
        <begin position="30"/>
        <end position="73"/>
    </location>
</feature>
<dbReference type="Proteomes" id="UP000271624">
    <property type="component" value="Unassembled WGS sequence"/>
</dbReference>
<reference evidence="3" key="1">
    <citation type="submission" date="2018-12" db="EMBL/GenBank/DDBJ databases">
        <authorList>
            <person name="Will S."/>
            <person name="Neumann-Schaal M."/>
            <person name="Henke P."/>
        </authorList>
    </citation>
    <scope>NUCLEOTIDE SEQUENCE</scope>
    <source>
        <strain evidence="3">PCC 7102</strain>
    </source>
</reference>
<gene>
    <name evidence="3" type="ORF">DSM106972_056960</name>
</gene>
<accession>A0A433V9I0</accession>
<dbReference type="OrthoDB" id="515613at2"/>
<keyword evidence="4" id="KW-1185">Reference proteome</keyword>
<proteinExistence type="predicted"/>
<evidence type="ECO:0000313" key="4">
    <source>
        <dbReference type="Proteomes" id="UP000271624"/>
    </source>
</evidence>
<reference evidence="3" key="2">
    <citation type="journal article" date="2019" name="Genome Biol. Evol.">
        <title>Day and night: Metabolic profiles and evolutionary relationships of six axenic non-marine cyanobacteria.</title>
        <authorList>
            <person name="Will S.E."/>
            <person name="Henke P."/>
            <person name="Boedeker C."/>
            <person name="Huang S."/>
            <person name="Brinkmann H."/>
            <person name="Rohde M."/>
            <person name="Jarek M."/>
            <person name="Friedl T."/>
            <person name="Seufert S."/>
            <person name="Schumacher M."/>
            <person name="Overmann J."/>
            <person name="Neumann-Schaal M."/>
            <person name="Petersen J."/>
        </authorList>
    </citation>
    <scope>NUCLEOTIDE SEQUENCE [LARGE SCALE GENOMIC DNA]</scope>
    <source>
        <strain evidence="3">PCC 7102</strain>
    </source>
</reference>
<feature type="compositionally biased region" description="Polar residues" evidence="1">
    <location>
        <begin position="46"/>
        <end position="71"/>
    </location>
</feature>
<evidence type="ECO:0000256" key="1">
    <source>
        <dbReference type="SAM" id="MobiDB-lite"/>
    </source>
</evidence>
<dbReference type="RefSeq" id="WP_127083959.1">
    <property type="nucleotide sequence ID" value="NZ_RSCL01000015.1"/>
</dbReference>
<dbReference type="EMBL" id="RSCL01000015">
    <property type="protein sequence ID" value="RUT02776.1"/>
    <property type="molecule type" value="Genomic_DNA"/>
</dbReference>
<organism evidence="3 4">
    <name type="scientific">Dulcicalothrix desertica PCC 7102</name>
    <dbReference type="NCBI Taxonomy" id="232991"/>
    <lineage>
        <taxon>Bacteria</taxon>
        <taxon>Bacillati</taxon>
        <taxon>Cyanobacteriota</taxon>
        <taxon>Cyanophyceae</taxon>
        <taxon>Nostocales</taxon>
        <taxon>Calotrichaceae</taxon>
        <taxon>Dulcicalothrix</taxon>
    </lineage>
</organism>
<sequence length="95" mass="10197">MHRQTRYLLALGIAASTTMAVNPCHAQTVTDNVDNSSDKELLAPQPASNQNITNPTDKSLTPSNAVSQTSVEKAAIPNVNPRIPISSRIFPAMQQ</sequence>